<dbReference type="RefSeq" id="WP_119811413.1">
    <property type="nucleotide sequence ID" value="NZ_QYUP01000119.1"/>
</dbReference>
<evidence type="ECO:0000256" key="2">
    <source>
        <dbReference type="ARBA" id="ARBA00022448"/>
    </source>
</evidence>
<evidence type="ECO:0000259" key="12">
    <source>
        <dbReference type="Pfam" id="PF00593"/>
    </source>
</evidence>
<keyword evidence="4" id="KW-0410">Iron transport</keyword>
<comment type="subcellular location">
    <subcellularLocation>
        <location evidence="1 11">Cell outer membrane</location>
        <topology evidence="1 11">Multi-pass membrane protein</topology>
    </subcellularLocation>
</comment>
<protein>
    <submittedName>
        <fullName evidence="13">TonB-dependent receptor</fullName>
    </submittedName>
</protein>
<accession>A0A418XRX2</accession>
<dbReference type="InterPro" id="IPR039426">
    <property type="entry name" value="TonB-dep_rcpt-like"/>
</dbReference>
<dbReference type="Pfam" id="PF00593">
    <property type="entry name" value="TonB_dep_Rec_b-barrel"/>
    <property type="match status" value="1"/>
</dbReference>
<dbReference type="SUPFAM" id="SSF56935">
    <property type="entry name" value="Porins"/>
    <property type="match status" value="1"/>
</dbReference>
<evidence type="ECO:0000256" key="3">
    <source>
        <dbReference type="ARBA" id="ARBA00022452"/>
    </source>
</evidence>
<organism evidence="13 14">
    <name type="scientific">Massilia cavernae</name>
    <dbReference type="NCBI Taxonomy" id="2320864"/>
    <lineage>
        <taxon>Bacteria</taxon>
        <taxon>Pseudomonadati</taxon>
        <taxon>Pseudomonadota</taxon>
        <taxon>Betaproteobacteria</taxon>
        <taxon>Burkholderiales</taxon>
        <taxon>Oxalobacteraceae</taxon>
        <taxon>Telluria group</taxon>
        <taxon>Massilia</taxon>
    </lineage>
</organism>
<gene>
    <name evidence="13" type="ORF">D3872_14305</name>
</gene>
<reference evidence="13 14" key="1">
    <citation type="submission" date="2018-09" db="EMBL/GenBank/DDBJ databases">
        <authorList>
            <person name="Zhu H."/>
        </authorList>
    </citation>
    <scope>NUCLEOTIDE SEQUENCE [LARGE SCALE GENOMIC DNA]</scope>
    <source>
        <strain evidence="13 14">K1S02-61</strain>
    </source>
</reference>
<keyword evidence="6" id="KW-0408">Iron</keyword>
<dbReference type="OrthoDB" id="8538693at2"/>
<keyword evidence="8" id="KW-0798">TonB box</keyword>
<evidence type="ECO:0000256" key="7">
    <source>
        <dbReference type="ARBA" id="ARBA00023065"/>
    </source>
</evidence>
<sequence length="242" mass="25790">MRAASGYRPGGPLPVFRNPLTGEVLTASRFKSDSLWSYEAGWKSDFLQKRLALEAAAYYIDWKDIQMFTSVAGFTGIGNAGKAKSQGVELTLTARPIEGLNLSAALSAVDARLKTDSADLGGKAGDRLPNSARFSASLLGDYRFSYQGRESYVGASARHLGDRVTSFAASPGLPSYRLPAFTTLDLRAGTAIGRYRLGLFVRNLGNVRGQTAAATSLSPLGAPAQVNIVAPRTLGLQMSTEY</sequence>
<dbReference type="GO" id="GO:0009279">
    <property type="term" value="C:cell outer membrane"/>
    <property type="evidence" value="ECO:0007669"/>
    <property type="project" value="UniProtKB-SubCell"/>
</dbReference>
<evidence type="ECO:0000256" key="1">
    <source>
        <dbReference type="ARBA" id="ARBA00004571"/>
    </source>
</evidence>
<evidence type="ECO:0000313" key="14">
    <source>
        <dbReference type="Proteomes" id="UP000284006"/>
    </source>
</evidence>
<dbReference type="Gene3D" id="2.40.170.20">
    <property type="entry name" value="TonB-dependent receptor, beta-barrel domain"/>
    <property type="match status" value="1"/>
</dbReference>
<dbReference type="PROSITE" id="PS52016">
    <property type="entry name" value="TONB_DEPENDENT_REC_3"/>
    <property type="match status" value="1"/>
</dbReference>
<keyword evidence="10 11" id="KW-0998">Cell outer membrane</keyword>
<evidence type="ECO:0000256" key="4">
    <source>
        <dbReference type="ARBA" id="ARBA00022496"/>
    </source>
</evidence>
<keyword evidence="9 11" id="KW-0472">Membrane</keyword>
<feature type="domain" description="TonB-dependent receptor-like beta-barrel" evidence="12">
    <location>
        <begin position="28"/>
        <end position="204"/>
    </location>
</feature>
<keyword evidence="13" id="KW-0675">Receptor</keyword>
<keyword evidence="3 11" id="KW-1134">Transmembrane beta strand</keyword>
<evidence type="ECO:0000313" key="13">
    <source>
        <dbReference type="EMBL" id="RJG15290.1"/>
    </source>
</evidence>
<dbReference type="InterPro" id="IPR000531">
    <property type="entry name" value="Beta-barrel_TonB"/>
</dbReference>
<evidence type="ECO:0000256" key="8">
    <source>
        <dbReference type="ARBA" id="ARBA00023077"/>
    </source>
</evidence>
<evidence type="ECO:0000256" key="5">
    <source>
        <dbReference type="ARBA" id="ARBA00022692"/>
    </source>
</evidence>
<evidence type="ECO:0000256" key="9">
    <source>
        <dbReference type="ARBA" id="ARBA00023136"/>
    </source>
</evidence>
<keyword evidence="5 11" id="KW-0812">Transmembrane</keyword>
<dbReference type="PANTHER" id="PTHR32552">
    <property type="entry name" value="FERRICHROME IRON RECEPTOR-RELATED"/>
    <property type="match status" value="1"/>
</dbReference>
<name>A0A418XRX2_9BURK</name>
<evidence type="ECO:0000256" key="6">
    <source>
        <dbReference type="ARBA" id="ARBA00023004"/>
    </source>
</evidence>
<dbReference type="GO" id="GO:0006826">
    <property type="term" value="P:iron ion transport"/>
    <property type="evidence" value="ECO:0007669"/>
    <property type="project" value="UniProtKB-KW"/>
</dbReference>
<dbReference type="AlphaFoldDB" id="A0A418XRX2"/>
<dbReference type="PANTHER" id="PTHR32552:SF81">
    <property type="entry name" value="TONB-DEPENDENT OUTER MEMBRANE RECEPTOR"/>
    <property type="match status" value="1"/>
</dbReference>
<comment type="similarity">
    <text evidence="11">Belongs to the TonB-dependent receptor family.</text>
</comment>
<evidence type="ECO:0000256" key="11">
    <source>
        <dbReference type="PROSITE-ProRule" id="PRU01360"/>
    </source>
</evidence>
<dbReference type="Proteomes" id="UP000284006">
    <property type="component" value="Unassembled WGS sequence"/>
</dbReference>
<comment type="caution">
    <text evidence="13">The sequence shown here is derived from an EMBL/GenBank/DDBJ whole genome shotgun (WGS) entry which is preliminary data.</text>
</comment>
<keyword evidence="14" id="KW-1185">Reference proteome</keyword>
<keyword evidence="7" id="KW-0406">Ion transport</keyword>
<keyword evidence="2 11" id="KW-0813">Transport</keyword>
<dbReference type="InterPro" id="IPR036942">
    <property type="entry name" value="Beta-barrel_TonB_sf"/>
</dbReference>
<proteinExistence type="inferred from homology"/>
<dbReference type="EMBL" id="QYUP01000119">
    <property type="protein sequence ID" value="RJG15290.1"/>
    <property type="molecule type" value="Genomic_DNA"/>
</dbReference>
<evidence type="ECO:0000256" key="10">
    <source>
        <dbReference type="ARBA" id="ARBA00023237"/>
    </source>
</evidence>